<dbReference type="AlphaFoldDB" id="A0A6J0L302"/>
<dbReference type="InterPro" id="IPR040256">
    <property type="entry name" value="At4g02000-like"/>
</dbReference>
<dbReference type="GeneID" id="108825169"/>
<dbReference type="Proteomes" id="UP000504610">
    <property type="component" value="Chromosome 9"/>
</dbReference>
<dbReference type="OrthoDB" id="1089417at2759"/>
<reference evidence="5" key="2">
    <citation type="submission" date="2025-08" db="UniProtKB">
        <authorList>
            <consortium name="RefSeq"/>
        </authorList>
    </citation>
    <scope>IDENTIFICATION</scope>
    <source>
        <tissue evidence="5">Leaf</tissue>
    </source>
</reference>
<feature type="region of interest" description="Disordered" evidence="2">
    <location>
        <begin position="153"/>
        <end position="252"/>
    </location>
</feature>
<gene>
    <name evidence="5" type="primary">LOC108825169</name>
</gene>
<keyword evidence="1" id="KW-0863">Zinc-finger</keyword>
<evidence type="ECO:0000313" key="5">
    <source>
        <dbReference type="RefSeq" id="XP_018454001.1"/>
    </source>
</evidence>
<evidence type="ECO:0000259" key="3">
    <source>
        <dbReference type="PROSITE" id="PS50158"/>
    </source>
</evidence>
<dbReference type="PROSITE" id="PS50158">
    <property type="entry name" value="ZF_CCHC"/>
    <property type="match status" value="1"/>
</dbReference>
<proteinExistence type="predicted"/>
<name>A0A6J0L302_RAPSA</name>
<sequence length="252" mass="27191">MLTYKPRLDPTLTGEAKIMVEIKLDRPFSQRVAIEDESGSVSLVDVLYSWLPSKCARCGHLGHKASRCLGQPLEPAGSTKTSSQESGNIVTSVISAGEPENMLVDKEERDTTFVHSVLNVTVPHTPTAIMDVTFASVITLEDVTIKLKDQITIDGGKKPSSKKDTSFSLKGNVGQGSPNTASEHLSTPALADDEDESLSDEELDPKENLSPLDKVFLRDRPVKPSTKVKEMQSHSVARGRGNRGRGKSGGHG</sequence>
<dbReference type="RefSeq" id="XP_018454001.1">
    <property type="nucleotide sequence ID" value="XM_018598499.1"/>
</dbReference>
<feature type="compositionally biased region" description="Acidic residues" evidence="2">
    <location>
        <begin position="191"/>
        <end position="204"/>
    </location>
</feature>
<reference evidence="4" key="1">
    <citation type="journal article" date="2019" name="Database">
        <title>The radish genome database (RadishGD): an integrated information resource for radish genomics.</title>
        <authorList>
            <person name="Yu H.J."/>
            <person name="Baek S."/>
            <person name="Lee Y.J."/>
            <person name="Cho A."/>
            <person name="Mun J.H."/>
        </authorList>
    </citation>
    <scope>NUCLEOTIDE SEQUENCE [LARGE SCALE GENOMIC DNA]</scope>
    <source>
        <strain evidence="4">cv. WK10039</strain>
    </source>
</reference>
<dbReference type="GO" id="GO:0003676">
    <property type="term" value="F:nucleic acid binding"/>
    <property type="evidence" value="ECO:0007669"/>
    <property type="project" value="InterPro"/>
</dbReference>
<dbReference type="InterPro" id="IPR001878">
    <property type="entry name" value="Znf_CCHC"/>
</dbReference>
<feature type="domain" description="CCHC-type" evidence="3">
    <location>
        <begin position="54"/>
        <end position="68"/>
    </location>
</feature>
<evidence type="ECO:0000256" key="1">
    <source>
        <dbReference type="PROSITE-ProRule" id="PRU00047"/>
    </source>
</evidence>
<dbReference type="KEGG" id="rsz:108825169"/>
<feature type="compositionally biased region" description="Basic and acidic residues" evidence="2">
    <location>
        <begin position="153"/>
        <end position="165"/>
    </location>
</feature>
<keyword evidence="4" id="KW-1185">Reference proteome</keyword>
<feature type="compositionally biased region" description="Basic and acidic residues" evidence="2">
    <location>
        <begin position="215"/>
        <end position="232"/>
    </location>
</feature>
<evidence type="ECO:0000256" key="2">
    <source>
        <dbReference type="SAM" id="MobiDB-lite"/>
    </source>
</evidence>
<feature type="compositionally biased region" description="Polar residues" evidence="2">
    <location>
        <begin position="175"/>
        <end position="185"/>
    </location>
</feature>
<dbReference type="PANTHER" id="PTHR31286">
    <property type="entry name" value="GLYCINE-RICH CELL WALL STRUCTURAL PROTEIN 1.8-LIKE"/>
    <property type="match status" value="1"/>
</dbReference>
<feature type="compositionally biased region" description="Basic residues" evidence="2">
    <location>
        <begin position="240"/>
        <end position="252"/>
    </location>
</feature>
<keyword evidence="1" id="KW-0479">Metal-binding</keyword>
<accession>A0A6J0L302</accession>
<organism evidence="4 5">
    <name type="scientific">Raphanus sativus</name>
    <name type="common">Radish</name>
    <name type="synonym">Raphanus raphanistrum var. sativus</name>
    <dbReference type="NCBI Taxonomy" id="3726"/>
    <lineage>
        <taxon>Eukaryota</taxon>
        <taxon>Viridiplantae</taxon>
        <taxon>Streptophyta</taxon>
        <taxon>Embryophyta</taxon>
        <taxon>Tracheophyta</taxon>
        <taxon>Spermatophyta</taxon>
        <taxon>Magnoliopsida</taxon>
        <taxon>eudicotyledons</taxon>
        <taxon>Gunneridae</taxon>
        <taxon>Pentapetalae</taxon>
        <taxon>rosids</taxon>
        <taxon>malvids</taxon>
        <taxon>Brassicales</taxon>
        <taxon>Brassicaceae</taxon>
        <taxon>Brassiceae</taxon>
        <taxon>Raphanus</taxon>
    </lineage>
</organism>
<dbReference type="PANTHER" id="PTHR31286:SF63">
    <property type="entry name" value="DUF4283 DOMAIN-CONTAINING PROTEIN"/>
    <property type="match status" value="1"/>
</dbReference>
<protein>
    <submittedName>
        <fullName evidence="5">Uncharacterized protein LOC108825169</fullName>
    </submittedName>
</protein>
<evidence type="ECO:0000313" key="4">
    <source>
        <dbReference type="Proteomes" id="UP000504610"/>
    </source>
</evidence>
<keyword evidence="1" id="KW-0862">Zinc</keyword>
<dbReference type="GO" id="GO:0008270">
    <property type="term" value="F:zinc ion binding"/>
    <property type="evidence" value="ECO:0007669"/>
    <property type="project" value="UniProtKB-KW"/>
</dbReference>